<accession>A0A0N0BD84</accession>
<evidence type="ECO:0000313" key="2">
    <source>
        <dbReference type="Proteomes" id="UP000053105"/>
    </source>
</evidence>
<organism evidence="1 2">
    <name type="scientific">Melipona quadrifasciata</name>
    <dbReference type="NCBI Taxonomy" id="166423"/>
    <lineage>
        <taxon>Eukaryota</taxon>
        <taxon>Metazoa</taxon>
        <taxon>Ecdysozoa</taxon>
        <taxon>Arthropoda</taxon>
        <taxon>Hexapoda</taxon>
        <taxon>Insecta</taxon>
        <taxon>Pterygota</taxon>
        <taxon>Neoptera</taxon>
        <taxon>Endopterygota</taxon>
        <taxon>Hymenoptera</taxon>
        <taxon>Apocrita</taxon>
        <taxon>Aculeata</taxon>
        <taxon>Apoidea</taxon>
        <taxon>Anthophila</taxon>
        <taxon>Apidae</taxon>
        <taxon>Melipona</taxon>
    </lineage>
</organism>
<gene>
    <name evidence="1" type="ORF">WN51_05026</name>
</gene>
<protein>
    <submittedName>
        <fullName evidence="1">Uncharacterized protein</fullName>
    </submittedName>
</protein>
<sequence length="69" mass="7884">MGVEEEEEQEDRLHLTRLRAENDACFANWARVLALERNQRNSSGLPAASDSAVMVRTLAWERCKVLQLV</sequence>
<proteinExistence type="predicted"/>
<keyword evidence="2" id="KW-1185">Reference proteome</keyword>
<name>A0A0N0BD84_9HYME</name>
<dbReference type="Proteomes" id="UP000053105">
    <property type="component" value="Unassembled WGS sequence"/>
</dbReference>
<dbReference type="EMBL" id="KQ435883">
    <property type="protein sequence ID" value="KOX69741.1"/>
    <property type="molecule type" value="Genomic_DNA"/>
</dbReference>
<evidence type="ECO:0000313" key="1">
    <source>
        <dbReference type="EMBL" id="KOX69741.1"/>
    </source>
</evidence>
<dbReference type="AlphaFoldDB" id="A0A0N0BD84"/>
<reference evidence="1 2" key="1">
    <citation type="submission" date="2015-07" db="EMBL/GenBank/DDBJ databases">
        <title>The genome of Melipona quadrifasciata.</title>
        <authorList>
            <person name="Pan H."/>
            <person name="Kapheim K."/>
        </authorList>
    </citation>
    <scope>NUCLEOTIDE SEQUENCE [LARGE SCALE GENOMIC DNA]</scope>
    <source>
        <strain evidence="1">0111107301</strain>
        <tissue evidence="1">Whole body</tissue>
    </source>
</reference>